<evidence type="ECO:0000313" key="5">
    <source>
        <dbReference type="EMBL" id="MCS5709276.1"/>
    </source>
</evidence>
<evidence type="ECO:0000256" key="2">
    <source>
        <dbReference type="SAM" id="Phobius"/>
    </source>
</evidence>
<dbReference type="OrthoDB" id="5574313at2"/>
<evidence type="ECO:0000259" key="3">
    <source>
        <dbReference type="Pfam" id="PF09990"/>
    </source>
</evidence>
<dbReference type="EMBL" id="LKHV01000026">
    <property type="protein sequence ID" value="KRG17188.1"/>
    <property type="molecule type" value="Genomic_DNA"/>
</dbReference>
<gene>
    <name evidence="5" type="ORF">CC99x_010205</name>
    <name evidence="4" type="ORF">CC99x_02564</name>
</gene>
<dbReference type="Gene3D" id="1.20.210.10">
    <property type="entry name" value="Cytochrome c oxidase-like, subunit I domain"/>
    <property type="match status" value="1"/>
</dbReference>
<evidence type="ECO:0000313" key="4">
    <source>
        <dbReference type="EMBL" id="KRG17188.1"/>
    </source>
</evidence>
<evidence type="ECO:0000256" key="1">
    <source>
        <dbReference type="SAM" id="MobiDB-lite"/>
    </source>
</evidence>
<dbReference type="Pfam" id="PF09990">
    <property type="entry name" value="DUF2231"/>
    <property type="match status" value="1"/>
</dbReference>
<feature type="region of interest" description="Disordered" evidence="1">
    <location>
        <begin position="156"/>
        <end position="177"/>
    </location>
</feature>
<sequence length="177" mass="19756">MLDHPLHPVFVHFTVALSFTAIGTYILAYLLPSTKLREELGIMSLWMIFFAFIASILTIITGFLQFGSVQHDMISHLAMVNHRNWAIGTGLVLFLCTIVAIRSYFKGKTHSSPLTIGLVILSTLLGITAYKGGNLVYNYGLGVKSNPALRELQKQSVQKPQHDNIFEMDSDGQKHKH</sequence>
<feature type="transmembrane region" description="Helical" evidence="2">
    <location>
        <begin position="43"/>
        <end position="65"/>
    </location>
</feature>
<dbReference type="RefSeq" id="WP_057625640.1">
    <property type="nucleotide sequence ID" value="NZ_LKHV02000001.1"/>
</dbReference>
<keyword evidence="2" id="KW-0812">Transmembrane</keyword>
<dbReference type="AlphaFoldDB" id="A0A0Q9YJH7"/>
<feature type="transmembrane region" description="Helical" evidence="2">
    <location>
        <begin position="112"/>
        <end position="130"/>
    </location>
</feature>
<reference evidence="5" key="3">
    <citation type="submission" date="2021-06" db="EMBL/GenBank/DDBJ databases">
        <title>Genomic Description and Analysis of Intracellular Bacteria, Candidatus Berkiella cookevillensis and Candidatus Berkiella aquae.</title>
        <authorList>
            <person name="Kidane D.T."/>
            <person name="Mehari Y.T."/>
            <person name="Rice F.C."/>
            <person name="Arivett B.A."/>
            <person name="Farone A.L."/>
            <person name="Berk S.G."/>
            <person name="Farone M.B."/>
        </authorList>
    </citation>
    <scope>NUCLEOTIDE SEQUENCE</scope>
    <source>
        <strain evidence="5">CC99</strain>
    </source>
</reference>
<comment type="caution">
    <text evidence="4">The sequence shown here is derived from an EMBL/GenBank/DDBJ whole genome shotgun (WGS) entry which is preliminary data.</text>
</comment>
<dbReference type="Proteomes" id="UP000051494">
    <property type="component" value="Unassembled WGS sequence"/>
</dbReference>
<dbReference type="STRING" id="437022.CC99x_02564"/>
<proteinExistence type="predicted"/>
<dbReference type="EMBL" id="LKHV02000001">
    <property type="protein sequence ID" value="MCS5709276.1"/>
    <property type="molecule type" value="Genomic_DNA"/>
</dbReference>
<feature type="domain" description="DUF2231" evidence="3">
    <location>
        <begin position="4"/>
        <end position="144"/>
    </location>
</feature>
<organism evidence="4">
    <name type="scientific">Candidatus Berkiella cookevillensis</name>
    <dbReference type="NCBI Taxonomy" id="437022"/>
    <lineage>
        <taxon>Bacteria</taxon>
        <taxon>Pseudomonadati</taxon>
        <taxon>Pseudomonadota</taxon>
        <taxon>Gammaproteobacteria</taxon>
        <taxon>Candidatus Berkiellales</taxon>
        <taxon>Candidatus Berkiellaceae</taxon>
        <taxon>Candidatus Berkiella</taxon>
    </lineage>
</organism>
<dbReference type="InterPro" id="IPR036927">
    <property type="entry name" value="Cyt_c_oxase-like_su1_sf"/>
</dbReference>
<reference evidence="4" key="1">
    <citation type="submission" date="2015-09" db="EMBL/GenBank/DDBJ databases">
        <title>Draft Genome Sequences of Two Novel Amoeba-resistant Intranuclear Bacteria, Candidatus Berkiella cookevillensis and Candidatus Berkiella aquae.</title>
        <authorList>
            <person name="Mehari Y.T."/>
            <person name="Arivett B.A."/>
            <person name="Farone A.L."/>
            <person name="Gunderson J.H."/>
            <person name="Farone M.B."/>
        </authorList>
    </citation>
    <scope>NUCLEOTIDE SEQUENCE [LARGE SCALE GENOMIC DNA]</scope>
    <source>
        <strain evidence="4">CC99</strain>
    </source>
</reference>
<keyword evidence="6" id="KW-1185">Reference proteome</keyword>
<protein>
    <submittedName>
        <fullName evidence="5">DUF2231 domain-containing protein</fullName>
    </submittedName>
</protein>
<keyword evidence="2" id="KW-0472">Membrane</keyword>
<reference evidence="5" key="2">
    <citation type="journal article" date="2016" name="Genome Announc.">
        <title>Draft Genome Sequences of Two Novel Amoeba-Resistant Intranuclear Bacteria, 'Candidatus Berkiella cookevillensis' and 'Candidatus Berkiella aquae'.</title>
        <authorList>
            <person name="Mehari Y.T."/>
            <person name="Arivett B.A."/>
            <person name="Farone A.L."/>
            <person name="Gunderson J.H."/>
            <person name="Farone M.B."/>
        </authorList>
    </citation>
    <scope>NUCLEOTIDE SEQUENCE</scope>
    <source>
        <strain evidence="5">CC99</strain>
    </source>
</reference>
<feature type="transmembrane region" description="Helical" evidence="2">
    <location>
        <begin position="6"/>
        <end position="31"/>
    </location>
</feature>
<name>A0A0Q9YJH7_9GAMM</name>
<dbReference type="InterPro" id="IPR019251">
    <property type="entry name" value="DUF2231_TM"/>
</dbReference>
<keyword evidence="2" id="KW-1133">Transmembrane helix</keyword>
<accession>A0A0Q9YJH7</accession>
<feature type="transmembrane region" description="Helical" evidence="2">
    <location>
        <begin position="85"/>
        <end position="105"/>
    </location>
</feature>
<evidence type="ECO:0000313" key="6">
    <source>
        <dbReference type="Proteomes" id="UP000051494"/>
    </source>
</evidence>